<proteinExistence type="predicted"/>
<sequence length="199" mass="20929">MAGAGLGRGLATPLLVINFCLYLIAACFAGWALNRNFDAGIGRGEGGVGNNVTQFFFLPITLIACMVGLASCLAGVHHMRLFRSDSLAAAAATSLIAWLLVLLAMGLACKQIHTGGNRPRRLKVVEALMIILALFELLYLLSLHLGFGRAGHNHTAGTGAGVGMGGVGGHNHQHHTDYGHHTDKKIPVGHVPNPAHPTY</sequence>
<name>A0A8T0H555_CERPU</name>
<dbReference type="InterPro" id="IPR008390">
    <property type="entry name" value="AWPM-19"/>
</dbReference>
<keyword evidence="2" id="KW-0812">Transmembrane</keyword>
<keyword evidence="2" id="KW-0472">Membrane</keyword>
<accession>A0A8T0H555</accession>
<evidence type="ECO:0000313" key="3">
    <source>
        <dbReference type="EMBL" id="KAG0565449.1"/>
    </source>
</evidence>
<feature type="transmembrane region" description="Helical" evidence="2">
    <location>
        <begin position="53"/>
        <end position="75"/>
    </location>
</feature>
<dbReference type="AlphaFoldDB" id="A0A8T0H555"/>
<gene>
    <name evidence="3" type="ORF">KC19_8G191000</name>
</gene>
<evidence type="ECO:0000256" key="1">
    <source>
        <dbReference type="SAM" id="MobiDB-lite"/>
    </source>
</evidence>
<dbReference type="Pfam" id="PF05512">
    <property type="entry name" value="AWPM-19"/>
    <property type="match status" value="1"/>
</dbReference>
<feature type="region of interest" description="Disordered" evidence="1">
    <location>
        <begin position="161"/>
        <end position="199"/>
    </location>
</feature>
<organism evidence="3 4">
    <name type="scientific">Ceratodon purpureus</name>
    <name type="common">Fire moss</name>
    <name type="synonym">Dicranum purpureum</name>
    <dbReference type="NCBI Taxonomy" id="3225"/>
    <lineage>
        <taxon>Eukaryota</taxon>
        <taxon>Viridiplantae</taxon>
        <taxon>Streptophyta</taxon>
        <taxon>Embryophyta</taxon>
        <taxon>Bryophyta</taxon>
        <taxon>Bryophytina</taxon>
        <taxon>Bryopsida</taxon>
        <taxon>Dicranidae</taxon>
        <taxon>Pseudoditrichales</taxon>
        <taxon>Ditrichaceae</taxon>
        <taxon>Ceratodon</taxon>
    </lineage>
</organism>
<keyword evidence="4" id="KW-1185">Reference proteome</keyword>
<feature type="transmembrane region" description="Helical" evidence="2">
    <location>
        <begin position="87"/>
        <end position="107"/>
    </location>
</feature>
<evidence type="ECO:0000313" key="4">
    <source>
        <dbReference type="Proteomes" id="UP000822688"/>
    </source>
</evidence>
<dbReference type="PANTHER" id="PTHR33294:SF5">
    <property type="entry name" value="AWPM-19-LIKE FAMILY PROTEIN"/>
    <property type="match status" value="1"/>
</dbReference>
<dbReference type="EMBL" id="CM026429">
    <property type="protein sequence ID" value="KAG0565449.1"/>
    <property type="molecule type" value="Genomic_DNA"/>
</dbReference>
<keyword evidence="2" id="KW-1133">Transmembrane helix</keyword>
<feature type="compositionally biased region" description="Basic and acidic residues" evidence="1">
    <location>
        <begin position="174"/>
        <end position="186"/>
    </location>
</feature>
<dbReference type="PANTHER" id="PTHR33294">
    <property type="entry name" value="AWPM-19-LIKE FAMILY PROTEIN"/>
    <property type="match status" value="1"/>
</dbReference>
<comment type="caution">
    <text evidence="3">The sequence shown here is derived from an EMBL/GenBank/DDBJ whole genome shotgun (WGS) entry which is preliminary data.</text>
</comment>
<feature type="transmembrane region" description="Helical" evidence="2">
    <location>
        <begin position="12"/>
        <end position="33"/>
    </location>
</feature>
<evidence type="ECO:0000256" key="2">
    <source>
        <dbReference type="SAM" id="Phobius"/>
    </source>
</evidence>
<feature type="transmembrane region" description="Helical" evidence="2">
    <location>
        <begin position="127"/>
        <end position="147"/>
    </location>
</feature>
<protein>
    <submittedName>
        <fullName evidence="3">Uncharacterized protein</fullName>
    </submittedName>
</protein>
<reference evidence="3" key="1">
    <citation type="submission" date="2020-06" db="EMBL/GenBank/DDBJ databases">
        <title>WGS assembly of Ceratodon purpureus strain R40.</title>
        <authorList>
            <person name="Carey S.B."/>
            <person name="Jenkins J."/>
            <person name="Shu S."/>
            <person name="Lovell J.T."/>
            <person name="Sreedasyam A."/>
            <person name="Maumus F."/>
            <person name="Tiley G.P."/>
            <person name="Fernandez-Pozo N."/>
            <person name="Barry K."/>
            <person name="Chen C."/>
            <person name="Wang M."/>
            <person name="Lipzen A."/>
            <person name="Daum C."/>
            <person name="Saski C.A."/>
            <person name="Payton A.C."/>
            <person name="Mcbreen J.C."/>
            <person name="Conrad R.E."/>
            <person name="Kollar L.M."/>
            <person name="Olsson S."/>
            <person name="Huttunen S."/>
            <person name="Landis J.B."/>
            <person name="Wickett N.J."/>
            <person name="Johnson M.G."/>
            <person name="Rensing S.A."/>
            <person name="Grimwood J."/>
            <person name="Schmutz J."/>
            <person name="Mcdaniel S.F."/>
        </authorList>
    </citation>
    <scope>NUCLEOTIDE SEQUENCE</scope>
    <source>
        <strain evidence="3">R40</strain>
    </source>
</reference>
<dbReference type="Proteomes" id="UP000822688">
    <property type="component" value="Chromosome 8"/>
</dbReference>